<sequence>MKRSMKMYLAVALGLSLVLSLVPGTCQADVATDLADCLKTLDFTTKTMVDYQACFNDKQKAHETDAANAAQAAAQREAAIKKCQAPILERVKACCAKTGTEYDTNYGHSADDCAREIECTHDVDAYRSCK</sequence>
<evidence type="ECO:0000313" key="2">
    <source>
        <dbReference type="EMBL" id="KAF9952721.1"/>
    </source>
</evidence>
<gene>
    <name evidence="2" type="ORF">BGZ70_000529</name>
</gene>
<reference evidence="2" key="1">
    <citation type="journal article" date="2020" name="Fungal Divers.">
        <title>Resolving the Mortierellaceae phylogeny through synthesis of multi-gene phylogenetics and phylogenomics.</title>
        <authorList>
            <person name="Vandepol N."/>
            <person name="Liber J."/>
            <person name="Desiro A."/>
            <person name="Na H."/>
            <person name="Kennedy M."/>
            <person name="Barry K."/>
            <person name="Grigoriev I.V."/>
            <person name="Miller A.N."/>
            <person name="O'Donnell K."/>
            <person name="Stajich J.E."/>
            <person name="Bonito G."/>
        </authorList>
    </citation>
    <scope>NUCLEOTIDE SEQUENCE</scope>
    <source>
        <strain evidence="2">CK1249</strain>
    </source>
</reference>
<feature type="chain" id="PRO_5040476412" evidence="1">
    <location>
        <begin position="29"/>
        <end position="130"/>
    </location>
</feature>
<protein>
    <submittedName>
        <fullName evidence="2">Uncharacterized protein</fullName>
    </submittedName>
</protein>
<comment type="caution">
    <text evidence="2">The sequence shown here is derived from an EMBL/GenBank/DDBJ whole genome shotgun (WGS) entry which is preliminary data.</text>
</comment>
<dbReference type="Proteomes" id="UP000738359">
    <property type="component" value="Unassembled WGS sequence"/>
</dbReference>
<evidence type="ECO:0000256" key="1">
    <source>
        <dbReference type="SAM" id="SignalP"/>
    </source>
</evidence>
<dbReference type="AlphaFoldDB" id="A0A9P6LYH9"/>
<name>A0A9P6LYH9_MORAP</name>
<keyword evidence="3" id="KW-1185">Reference proteome</keyword>
<dbReference type="EMBL" id="JAAAHY010001100">
    <property type="protein sequence ID" value="KAF9952721.1"/>
    <property type="molecule type" value="Genomic_DNA"/>
</dbReference>
<feature type="signal peptide" evidence="1">
    <location>
        <begin position="1"/>
        <end position="28"/>
    </location>
</feature>
<organism evidence="2 3">
    <name type="scientific">Mortierella alpina</name>
    <name type="common">Oleaginous fungus</name>
    <name type="synonym">Mortierella renispora</name>
    <dbReference type="NCBI Taxonomy" id="64518"/>
    <lineage>
        <taxon>Eukaryota</taxon>
        <taxon>Fungi</taxon>
        <taxon>Fungi incertae sedis</taxon>
        <taxon>Mucoromycota</taxon>
        <taxon>Mortierellomycotina</taxon>
        <taxon>Mortierellomycetes</taxon>
        <taxon>Mortierellales</taxon>
        <taxon>Mortierellaceae</taxon>
        <taxon>Mortierella</taxon>
    </lineage>
</organism>
<accession>A0A9P6LYH9</accession>
<keyword evidence="1" id="KW-0732">Signal</keyword>
<evidence type="ECO:0000313" key="3">
    <source>
        <dbReference type="Proteomes" id="UP000738359"/>
    </source>
</evidence>
<proteinExistence type="predicted"/>